<dbReference type="CDD" id="cd03886">
    <property type="entry name" value="M20_Acy1"/>
    <property type="match status" value="1"/>
</dbReference>
<dbReference type="InterPro" id="IPR036264">
    <property type="entry name" value="Bact_exopeptidase_dim_dom"/>
</dbReference>
<name>A0ABP3T3C5_9SPHN</name>
<evidence type="ECO:0000259" key="3">
    <source>
        <dbReference type="Pfam" id="PF07687"/>
    </source>
</evidence>
<keyword evidence="5" id="KW-1185">Reference proteome</keyword>
<dbReference type="SUPFAM" id="SSF53187">
    <property type="entry name" value="Zn-dependent exopeptidases"/>
    <property type="match status" value="1"/>
</dbReference>
<evidence type="ECO:0000256" key="1">
    <source>
        <dbReference type="ARBA" id="ARBA00022801"/>
    </source>
</evidence>
<comment type="caution">
    <text evidence="4">The sequence shown here is derived from an EMBL/GenBank/DDBJ whole genome shotgun (WGS) entry which is preliminary data.</text>
</comment>
<dbReference type="InterPro" id="IPR002933">
    <property type="entry name" value="Peptidase_M20"/>
</dbReference>
<keyword evidence="1" id="KW-0378">Hydrolase</keyword>
<dbReference type="InterPro" id="IPR017439">
    <property type="entry name" value="Amidohydrolase"/>
</dbReference>
<dbReference type="Gene3D" id="3.30.70.360">
    <property type="match status" value="1"/>
</dbReference>
<organism evidence="4 5">
    <name type="scientific">Sphingomonas insulae</name>
    <dbReference type="NCBI Taxonomy" id="424800"/>
    <lineage>
        <taxon>Bacteria</taxon>
        <taxon>Pseudomonadati</taxon>
        <taxon>Pseudomonadota</taxon>
        <taxon>Alphaproteobacteria</taxon>
        <taxon>Sphingomonadales</taxon>
        <taxon>Sphingomonadaceae</taxon>
        <taxon>Sphingomonas</taxon>
    </lineage>
</organism>
<accession>A0ABP3T3C5</accession>
<evidence type="ECO:0000313" key="4">
    <source>
        <dbReference type="EMBL" id="GAA0677166.1"/>
    </source>
</evidence>
<evidence type="ECO:0000256" key="2">
    <source>
        <dbReference type="SAM" id="MobiDB-lite"/>
    </source>
</evidence>
<proteinExistence type="predicted"/>
<dbReference type="SUPFAM" id="SSF55031">
    <property type="entry name" value="Bacterial exopeptidase dimerisation domain"/>
    <property type="match status" value="1"/>
</dbReference>
<gene>
    <name evidence="4" type="ORF">GCM10009102_32230</name>
</gene>
<feature type="region of interest" description="Disordered" evidence="2">
    <location>
        <begin position="1"/>
        <end position="21"/>
    </location>
</feature>
<dbReference type="Pfam" id="PF07687">
    <property type="entry name" value="M20_dimer"/>
    <property type="match status" value="1"/>
</dbReference>
<dbReference type="NCBIfam" id="TIGR01891">
    <property type="entry name" value="amidohydrolases"/>
    <property type="match status" value="1"/>
</dbReference>
<feature type="domain" description="Peptidase M20 dimerisation" evidence="3">
    <location>
        <begin position="221"/>
        <end position="317"/>
    </location>
</feature>
<sequence>MIAGRASLDKPQGRAHNASVTWSDSMSLDDHSISDWTAAGEAELDDIVTLRRAIHAEPEIGLHCPLTVEKIKAALTGLPLELHEGSSTTGFVAILRGQGGDNGRTVLLRGDMDALPMQEETGLPFASTIDGRMHACGHDSHTAMLVGAARALSARRDRLPGTVIFMFQPGEEGHHGARFMIEDGLLDIAAPDAAFALHITPNAPAGLVVTRGGSIMASADTVHAVIRGAGGHAAMPHDCIDPVPVACEIVTALQTFIARRIAVTDPAVLSITKIEAGSAHNVIPGEVRLLGTLRTLSEATRDTMQAAFRRIVENIAAAHGATAEAWIDTGYPVTVNDPRGAALIEAIAGELGADFATMPQPMMGAEDFSYVLKRYPGAFAFLGVAPAGSDPATNPPLHNTRMTIEESVMAKGVAMHCAIATRYLERGFD</sequence>
<reference evidence="5" key="1">
    <citation type="journal article" date="2019" name="Int. J. Syst. Evol. Microbiol.">
        <title>The Global Catalogue of Microorganisms (GCM) 10K type strain sequencing project: providing services to taxonomists for standard genome sequencing and annotation.</title>
        <authorList>
            <consortium name="The Broad Institute Genomics Platform"/>
            <consortium name="The Broad Institute Genome Sequencing Center for Infectious Disease"/>
            <person name="Wu L."/>
            <person name="Ma J."/>
        </authorList>
    </citation>
    <scope>NUCLEOTIDE SEQUENCE [LARGE SCALE GENOMIC DNA]</scope>
    <source>
        <strain evidence="5">JCM 14603</strain>
    </source>
</reference>
<dbReference type="Gene3D" id="3.40.630.10">
    <property type="entry name" value="Zn peptidases"/>
    <property type="match status" value="1"/>
</dbReference>
<dbReference type="Pfam" id="PF01546">
    <property type="entry name" value="Peptidase_M20"/>
    <property type="match status" value="1"/>
</dbReference>
<evidence type="ECO:0000313" key="5">
    <source>
        <dbReference type="Proteomes" id="UP001500238"/>
    </source>
</evidence>
<dbReference type="PIRSF" id="PIRSF005962">
    <property type="entry name" value="Pept_M20D_amidohydro"/>
    <property type="match status" value="1"/>
</dbReference>
<dbReference type="PANTHER" id="PTHR11014:SF63">
    <property type="entry name" value="METALLOPEPTIDASE, PUTATIVE (AFU_ORTHOLOGUE AFUA_6G09600)-RELATED"/>
    <property type="match status" value="1"/>
</dbReference>
<dbReference type="InterPro" id="IPR011650">
    <property type="entry name" value="Peptidase_M20_dimer"/>
</dbReference>
<protein>
    <submittedName>
        <fullName evidence="4">M20 family metallopeptidase</fullName>
    </submittedName>
</protein>
<dbReference type="PANTHER" id="PTHR11014">
    <property type="entry name" value="PEPTIDASE M20 FAMILY MEMBER"/>
    <property type="match status" value="1"/>
</dbReference>
<dbReference type="EMBL" id="BAAAES010000012">
    <property type="protein sequence ID" value="GAA0677166.1"/>
    <property type="molecule type" value="Genomic_DNA"/>
</dbReference>
<dbReference type="Proteomes" id="UP001500238">
    <property type="component" value="Unassembled WGS sequence"/>
</dbReference>